<accession>A0A5B7J9Q2</accession>
<name>A0A5B7J9Q2_PORTR</name>
<gene>
    <name evidence="2" type="ORF">E2C01_085744</name>
</gene>
<keyword evidence="3" id="KW-1185">Reference proteome</keyword>
<comment type="caution">
    <text evidence="2">The sequence shown here is derived from an EMBL/GenBank/DDBJ whole genome shotgun (WGS) entry which is preliminary data.</text>
</comment>
<evidence type="ECO:0000256" key="1">
    <source>
        <dbReference type="SAM" id="MobiDB-lite"/>
    </source>
</evidence>
<dbReference type="Proteomes" id="UP000324222">
    <property type="component" value="Unassembled WGS sequence"/>
</dbReference>
<dbReference type="EMBL" id="VSRR010085424">
    <property type="protein sequence ID" value="MPC90746.1"/>
    <property type="molecule type" value="Genomic_DNA"/>
</dbReference>
<proteinExistence type="predicted"/>
<evidence type="ECO:0000313" key="3">
    <source>
        <dbReference type="Proteomes" id="UP000324222"/>
    </source>
</evidence>
<feature type="compositionally biased region" description="Basic and acidic residues" evidence="1">
    <location>
        <begin position="1"/>
        <end position="13"/>
    </location>
</feature>
<evidence type="ECO:0000313" key="2">
    <source>
        <dbReference type="EMBL" id="MPC90746.1"/>
    </source>
</evidence>
<sequence>MVGNGREEAGRDENELEGGEQDEKLTGKREKRTENDEKRLEDAGRGGRREQEDKTACNKDKERILESR</sequence>
<organism evidence="2 3">
    <name type="scientific">Portunus trituberculatus</name>
    <name type="common">Swimming crab</name>
    <name type="synonym">Neptunus trituberculatus</name>
    <dbReference type="NCBI Taxonomy" id="210409"/>
    <lineage>
        <taxon>Eukaryota</taxon>
        <taxon>Metazoa</taxon>
        <taxon>Ecdysozoa</taxon>
        <taxon>Arthropoda</taxon>
        <taxon>Crustacea</taxon>
        <taxon>Multicrustacea</taxon>
        <taxon>Malacostraca</taxon>
        <taxon>Eumalacostraca</taxon>
        <taxon>Eucarida</taxon>
        <taxon>Decapoda</taxon>
        <taxon>Pleocyemata</taxon>
        <taxon>Brachyura</taxon>
        <taxon>Eubrachyura</taxon>
        <taxon>Portunoidea</taxon>
        <taxon>Portunidae</taxon>
        <taxon>Portuninae</taxon>
        <taxon>Portunus</taxon>
    </lineage>
</organism>
<feature type="region of interest" description="Disordered" evidence="1">
    <location>
        <begin position="1"/>
        <end position="68"/>
    </location>
</feature>
<dbReference type="AlphaFoldDB" id="A0A5B7J9Q2"/>
<feature type="compositionally biased region" description="Basic and acidic residues" evidence="1">
    <location>
        <begin position="21"/>
        <end position="68"/>
    </location>
</feature>
<protein>
    <submittedName>
        <fullName evidence="2">Uncharacterized protein</fullName>
    </submittedName>
</protein>
<reference evidence="2 3" key="1">
    <citation type="submission" date="2019-05" db="EMBL/GenBank/DDBJ databases">
        <title>Another draft genome of Portunus trituberculatus and its Hox gene families provides insights of decapod evolution.</title>
        <authorList>
            <person name="Jeong J.-H."/>
            <person name="Song I."/>
            <person name="Kim S."/>
            <person name="Choi T."/>
            <person name="Kim D."/>
            <person name="Ryu S."/>
            <person name="Kim W."/>
        </authorList>
    </citation>
    <scope>NUCLEOTIDE SEQUENCE [LARGE SCALE GENOMIC DNA]</scope>
    <source>
        <tissue evidence="2">Muscle</tissue>
    </source>
</reference>